<feature type="region of interest" description="Disordered" evidence="1">
    <location>
        <begin position="429"/>
        <end position="450"/>
    </location>
</feature>
<evidence type="ECO:0000313" key="2">
    <source>
        <dbReference type="Proteomes" id="UP000095280"/>
    </source>
</evidence>
<dbReference type="InterPro" id="IPR024079">
    <property type="entry name" value="MetalloPept_cat_dom_sf"/>
</dbReference>
<feature type="region of interest" description="Disordered" evidence="1">
    <location>
        <begin position="17"/>
        <end position="46"/>
    </location>
</feature>
<organism evidence="2 3">
    <name type="scientific">Macrostomum lignano</name>
    <dbReference type="NCBI Taxonomy" id="282301"/>
    <lineage>
        <taxon>Eukaryota</taxon>
        <taxon>Metazoa</taxon>
        <taxon>Spiralia</taxon>
        <taxon>Lophotrochozoa</taxon>
        <taxon>Platyhelminthes</taxon>
        <taxon>Rhabditophora</taxon>
        <taxon>Macrostomorpha</taxon>
        <taxon>Macrostomida</taxon>
        <taxon>Macrostomidae</taxon>
        <taxon>Macrostomum</taxon>
    </lineage>
</organism>
<feature type="compositionally biased region" description="Polar residues" evidence="1">
    <location>
        <begin position="17"/>
        <end position="44"/>
    </location>
</feature>
<evidence type="ECO:0000313" key="3">
    <source>
        <dbReference type="WBParaSite" id="maker-uti_cns_0004702-snap-gene-0.2-mRNA-1"/>
    </source>
</evidence>
<reference evidence="3" key="1">
    <citation type="submission" date="2016-11" db="UniProtKB">
        <authorList>
            <consortium name="WormBaseParasite"/>
        </authorList>
    </citation>
    <scope>IDENTIFICATION</scope>
</reference>
<dbReference type="WBParaSite" id="maker-uti_cns_0004702-snap-gene-0.2-mRNA-1">
    <property type="protein sequence ID" value="maker-uti_cns_0004702-snap-gene-0.2-mRNA-1"/>
    <property type="gene ID" value="maker-uti_cns_0004702-snap-gene-0.2"/>
</dbReference>
<sequence>SARKLWLANLGKQSSCKQNSASKLRQANFGKQSSQAKLGKQTSAGKIPQAKFGKQTSASKILQAKFGKQSSASKIRQANYLKFGIIGSAIAAQMTKAFDAIGSLWTGLEDLAVNEQPLLLSSEAENCYASLQATVDTTSKATIRLAFATAWGLRVAQLAHEMHLMRRTDKQLGLPTLSYSADQLLFMAFAQALTSCSQFVRSSGPIQLDPTVSSFFISEPGSASIQDCLLSCRSKGCVAVSLLRASRICQLLFVEDASRTAGSPRSHAWRSLGSEAGAEVWKAVDIDSIIDSRRLNITLEFSSCYRIEAAGAAGGSNSFHNRVGGRGAFAAGRFKLAAGARLSIVVGQAGGPTTLGNAGAGGGGGSFVYMTGNGQLLLAAGGGGGASSWASAEHWLRRQNGQPGNNGNGSNPDFDGGCGAGWLGMAPRRTNAGHGDSGGDRSVGWIGGAAGSGGGGGGDGGFGGGGGGGRSVGAAGAGGGYSGGGAGTGAYHSGGGGGSVCGDGVTGGSDCILMDGDVMDGSTVQGRLSPVVSSALQPEAPHLISRTLQRHLHRGLRICFRVFLVLLVLLRHLHRGLRICFRVFLVLLVCCGEADKAGADALVREIWKRLLTQQISTV</sequence>
<dbReference type="Gene3D" id="3.40.390.10">
    <property type="entry name" value="Collagenase (Catalytic Domain)"/>
    <property type="match status" value="1"/>
</dbReference>
<dbReference type="Proteomes" id="UP000095280">
    <property type="component" value="Unplaced"/>
</dbReference>
<dbReference type="GO" id="GO:0004222">
    <property type="term" value="F:metalloendopeptidase activity"/>
    <property type="evidence" value="ECO:0007669"/>
    <property type="project" value="InterPro"/>
</dbReference>
<proteinExistence type="predicted"/>
<name>A0A1I8H6T8_9PLAT</name>
<accession>A0A1I8H6T8</accession>
<dbReference type="GO" id="GO:0006508">
    <property type="term" value="P:proteolysis"/>
    <property type="evidence" value="ECO:0007669"/>
    <property type="project" value="InterPro"/>
</dbReference>
<dbReference type="PROSITE" id="PS51885">
    <property type="entry name" value="NEPRILYSIN"/>
    <property type="match status" value="1"/>
</dbReference>
<evidence type="ECO:0000256" key="1">
    <source>
        <dbReference type="SAM" id="MobiDB-lite"/>
    </source>
</evidence>
<dbReference type="AlphaFoldDB" id="A0A1I8H6T8"/>
<dbReference type="SUPFAM" id="SSF55486">
    <property type="entry name" value="Metalloproteases ('zincins'), catalytic domain"/>
    <property type="match status" value="1"/>
</dbReference>
<dbReference type="InterPro" id="IPR000718">
    <property type="entry name" value="Peptidase_M13"/>
</dbReference>
<protein>
    <submittedName>
        <fullName evidence="3">Protein kinase domain-containing protein</fullName>
    </submittedName>
</protein>
<keyword evidence="2" id="KW-1185">Reference proteome</keyword>